<accession>V6LZD4</accession>
<dbReference type="SUPFAM" id="SSF48371">
    <property type="entry name" value="ARM repeat"/>
    <property type="match status" value="1"/>
</dbReference>
<dbReference type="GO" id="GO:0043161">
    <property type="term" value="P:proteasome-mediated ubiquitin-dependent protein catabolic process"/>
    <property type="evidence" value="ECO:0007669"/>
    <property type="project" value="TreeGrafter"/>
</dbReference>
<gene>
    <name evidence="4" type="ORF">SS50377_13768</name>
    <name evidence="5" type="ORF">SS50377_23437</name>
</gene>
<sequence>MQVPQDDQLLSMLSTLPQQWFLIEQSRITFYEKYAQTVPNNEKLHHFLATYFHLVGDTEKCAFYVLHGSISIEDPLILASVETAVLDFVIFKSGGGLYGASCLPITDDYELNTTKTKTKTVVQDIRKPFSLMDGLNLDYINGIVDKIISRSSIESQVSWKVHTKTLLADELNLMNDQQLSVVYQDVLHHTDSIYREQMIKTLQDNYYQKNQLKHAVDCVIQLRSVSNIVQFISQLIKEGKYNEALQTAFNVFESTPQKIVNDVIYELQKVTFQRDQEQQTSKTIFKEILTGQISTQLYCDFMKKYISLDRVALRKMYQQNSSTTEQIASYFLMHVLMTLSTQHYEHKANIVDKHKQYPRLGHYSQIGLVYRGHHQTPKIYDSLFQNFATVNPYEIGGASFGLALQFAGLNTVEAAPLALIMDINNQLDSRNEEDRGPILHGLALAIGLISLGQHDEEIVNILAERLDSTSDIDAKFAILLSIGLVQLGNAQFFDSDIVNDSIKPYLACEHEKLRRGSALAISFMCFRAENQADHIIHYLLNFAISNPNQFADSVTNIAPLALGLAFAQTGSIAVAQRLLLLANDLSKSFGAQFAIQSIGIVFCQENLSESKKQSIFQLLSMCSRSFDPQIRTGACYVLGQIFAASGDEKVVELLCKLMTDQEEQVRCGAYIAQALVLQTINGVELPESLTAEYSDPVGDKQKNCFYKCDYETEEMFDLMKNQMKLYATPGNLQERYKEIYVNKHSTKLSVNQYATQFRRDLMAVQIDFHESAKESQLTVRSQMIALGIMNSGGLNLSFKQRTDLQLVSYVLFLQSWFWYPMMGVLGLCMECDYITTVQFTEGQIQEMQLILAIPSTLQEQYGYSALAHENKHQDVEKYVKKARLSQNDLANKQIDEDIPIVSGYGYVKEMKDIAMEEFALQADNVKLTDVLQKQDTVESFDDEWKILETPVRLVDNQVERSKFAEGTDFEGVFPGVKRGVVVVKEVIYE</sequence>
<dbReference type="Pfam" id="PF21505">
    <property type="entry name" value="RPN2_N"/>
    <property type="match status" value="1"/>
</dbReference>
<keyword evidence="2 4" id="KW-0647">Proteasome</keyword>
<dbReference type="Proteomes" id="UP000018208">
    <property type="component" value="Unassembled WGS sequence"/>
</dbReference>
<evidence type="ECO:0000313" key="5">
    <source>
        <dbReference type="EMBL" id="KAH0573503.1"/>
    </source>
</evidence>
<evidence type="ECO:0000256" key="1">
    <source>
        <dbReference type="ARBA" id="ARBA00022737"/>
    </source>
</evidence>
<keyword evidence="6" id="KW-1185">Reference proteome</keyword>
<dbReference type="GO" id="GO:0008540">
    <property type="term" value="C:proteasome regulatory particle, base subcomplex"/>
    <property type="evidence" value="ECO:0007669"/>
    <property type="project" value="TreeGrafter"/>
</dbReference>
<dbReference type="InterPro" id="IPR016024">
    <property type="entry name" value="ARM-type_fold"/>
</dbReference>
<protein>
    <submittedName>
        <fullName evidence="4">26S proteasome regulatory subunit</fullName>
    </submittedName>
</protein>
<dbReference type="PANTHER" id="PTHR10943:SF2">
    <property type="entry name" value="26S PROTEASOME NON-ATPASE REGULATORY SUBUNIT 1"/>
    <property type="match status" value="1"/>
</dbReference>
<keyword evidence="1" id="KW-0677">Repeat</keyword>
<dbReference type="EMBL" id="KI546083">
    <property type="protein sequence ID" value="EST46174.1"/>
    <property type="molecule type" value="Genomic_DNA"/>
</dbReference>
<dbReference type="GO" id="GO:0034515">
    <property type="term" value="C:proteasome storage granule"/>
    <property type="evidence" value="ECO:0007669"/>
    <property type="project" value="TreeGrafter"/>
</dbReference>
<evidence type="ECO:0000313" key="4">
    <source>
        <dbReference type="EMBL" id="EST46174.1"/>
    </source>
</evidence>
<organism evidence="4">
    <name type="scientific">Spironucleus salmonicida</name>
    <dbReference type="NCBI Taxonomy" id="348837"/>
    <lineage>
        <taxon>Eukaryota</taxon>
        <taxon>Metamonada</taxon>
        <taxon>Diplomonadida</taxon>
        <taxon>Hexamitidae</taxon>
        <taxon>Hexamitinae</taxon>
        <taxon>Spironucleus</taxon>
    </lineage>
</organism>
<reference evidence="4 5" key="1">
    <citation type="journal article" date="2014" name="PLoS Genet.">
        <title>The Genome of Spironucleus salmonicida Highlights a Fish Pathogen Adapted to Fluctuating Environments.</title>
        <authorList>
            <person name="Xu F."/>
            <person name="Jerlstrom-Hultqvist J."/>
            <person name="Einarsson E."/>
            <person name="Astvaldsson A."/>
            <person name="Svard S.G."/>
            <person name="Andersson J.O."/>
        </authorList>
    </citation>
    <scope>NUCLEOTIDE SEQUENCE</scope>
    <source>
        <strain evidence="5">ATCC 50377</strain>
    </source>
</reference>
<dbReference type="AlphaFoldDB" id="V6LZD4"/>
<evidence type="ECO:0000259" key="3">
    <source>
        <dbReference type="Pfam" id="PF21505"/>
    </source>
</evidence>
<evidence type="ECO:0000313" key="6">
    <source>
        <dbReference type="Proteomes" id="UP000018208"/>
    </source>
</evidence>
<dbReference type="GO" id="GO:0005634">
    <property type="term" value="C:nucleus"/>
    <property type="evidence" value="ECO:0007669"/>
    <property type="project" value="TreeGrafter"/>
</dbReference>
<evidence type="ECO:0000256" key="2">
    <source>
        <dbReference type="ARBA" id="ARBA00022942"/>
    </source>
</evidence>
<feature type="domain" description="26S proteasome non-ATPase regulatory subunit 1/RPN2 N-terminal" evidence="3">
    <location>
        <begin position="180"/>
        <end position="304"/>
    </location>
</feature>
<dbReference type="EMBL" id="AUWU02000004">
    <property type="protein sequence ID" value="KAH0573503.1"/>
    <property type="molecule type" value="Genomic_DNA"/>
</dbReference>
<dbReference type="PANTHER" id="PTHR10943">
    <property type="entry name" value="26S PROTEASOME NON-ATPASE REGULATORY SUBUNIT"/>
    <property type="match status" value="1"/>
</dbReference>
<dbReference type="VEuPathDB" id="GiardiaDB:SS50377_23437"/>
<proteinExistence type="predicted"/>
<name>V6LZD4_9EUKA</name>
<dbReference type="InterPro" id="IPR011989">
    <property type="entry name" value="ARM-like"/>
</dbReference>
<dbReference type="OrthoDB" id="261572at2759"/>
<dbReference type="InterPro" id="IPR048570">
    <property type="entry name" value="PSMD1_RPN2_N"/>
</dbReference>
<reference evidence="5" key="2">
    <citation type="submission" date="2020-12" db="EMBL/GenBank/DDBJ databases">
        <title>New Spironucleus salmonicida genome in near-complete chromosomes.</title>
        <authorList>
            <person name="Xu F."/>
            <person name="Kurt Z."/>
            <person name="Jimenez-Gonzalez A."/>
            <person name="Astvaldsson A."/>
            <person name="Andersson J.O."/>
            <person name="Svard S.G."/>
        </authorList>
    </citation>
    <scope>NUCLEOTIDE SEQUENCE</scope>
    <source>
        <strain evidence="5">ATCC 50377</strain>
    </source>
</reference>
<dbReference type="Gene3D" id="1.25.10.10">
    <property type="entry name" value="Leucine-rich Repeat Variant"/>
    <property type="match status" value="1"/>
</dbReference>